<comment type="subcellular location">
    <subcellularLocation>
        <location evidence="1">Cell membrane</location>
        <topology evidence="1">Multi-pass membrane protein</topology>
    </subcellularLocation>
</comment>
<evidence type="ECO:0000259" key="8">
    <source>
        <dbReference type="Pfam" id="PF03772"/>
    </source>
</evidence>
<evidence type="ECO:0000256" key="2">
    <source>
        <dbReference type="ARBA" id="ARBA00022475"/>
    </source>
</evidence>
<evidence type="ECO:0000256" key="7">
    <source>
        <dbReference type="SAM" id="Phobius"/>
    </source>
</evidence>
<dbReference type="InterPro" id="IPR004477">
    <property type="entry name" value="ComEC_N"/>
</dbReference>
<organism evidence="9 10">
    <name type="scientific">Pseudochrobactrum kiredjianiae</name>
    <dbReference type="NCBI Taxonomy" id="386305"/>
    <lineage>
        <taxon>Bacteria</taxon>
        <taxon>Pseudomonadati</taxon>
        <taxon>Pseudomonadota</taxon>
        <taxon>Alphaproteobacteria</taxon>
        <taxon>Hyphomicrobiales</taxon>
        <taxon>Brucellaceae</taxon>
        <taxon>Pseudochrobactrum</taxon>
    </lineage>
</organism>
<feature type="transmembrane region" description="Helical" evidence="7">
    <location>
        <begin position="449"/>
        <end position="468"/>
    </location>
</feature>
<feature type="region of interest" description="Disordered" evidence="6">
    <location>
        <begin position="793"/>
        <end position="820"/>
    </location>
</feature>
<keyword evidence="2" id="KW-1003">Cell membrane</keyword>
<proteinExistence type="predicted"/>
<feature type="domain" description="ComEC/Rec2-related protein" evidence="8">
    <location>
        <begin position="342"/>
        <end position="623"/>
    </location>
</feature>
<comment type="caution">
    <text evidence="9">The sequence shown here is derived from an EMBL/GenBank/DDBJ whole genome shotgun (WGS) entry which is preliminary data.</text>
</comment>
<evidence type="ECO:0000256" key="1">
    <source>
        <dbReference type="ARBA" id="ARBA00004651"/>
    </source>
</evidence>
<keyword evidence="4 7" id="KW-1133">Transmembrane helix</keyword>
<evidence type="ECO:0000256" key="6">
    <source>
        <dbReference type="SAM" id="MobiDB-lite"/>
    </source>
</evidence>
<gene>
    <name evidence="9" type="ORF">ACFQ35_19365</name>
</gene>
<feature type="transmembrane region" description="Helical" evidence="7">
    <location>
        <begin position="549"/>
        <end position="573"/>
    </location>
</feature>
<feature type="transmembrane region" description="Helical" evidence="7">
    <location>
        <begin position="134"/>
        <end position="152"/>
    </location>
</feature>
<feature type="compositionally biased region" description="Polar residues" evidence="6">
    <location>
        <begin position="1"/>
        <end position="11"/>
    </location>
</feature>
<accession>A0ABW3VBW6</accession>
<dbReference type="Pfam" id="PF03772">
    <property type="entry name" value="Competence"/>
    <property type="match status" value="1"/>
</dbReference>
<keyword evidence="3 7" id="KW-0812">Transmembrane</keyword>
<dbReference type="NCBIfam" id="TIGR00360">
    <property type="entry name" value="ComEC_N-term"/>
    <property type="match status" value="1"/>
</dbReference>
<reference evidence="10" key="1">
    <citation type="journal article" date="2019" name="Int. J. Syst. Evol. Microbiol.">
        <title>The Global Catalogue of Microorganisms (GCM) 10K type strain sequencing project: providing services to taxonomists for standard genome sequencing and annotation.</title>
        <authorList>
            <consortium name="The Broad Institute Genomics Platform"/>
            <consortium name="The Broad Institute Genome Sequencing Center for Infectious Disease"/>
            <person name="Wu L."/>
            <person name="Ma J."/>
        </authorList>
    </citation>
    <scope>NUCLEOTIDE SEQUENCE [LARGE SCALE GENOMIC DNA]</scope>
    <source>
        <strain evidence="10">CCUG 49584</strain>
    </source>
</reference>
<evidence type="ECO:0000313" key="10">
    <source>
        <dbReference type="Proteomes" id="UP001597263"/>
    </source>
</evidence>
<dbReference type="RefSeq" id="WP_289386954.1">
    <property type="nucleotide sequence ID" value="NZ_JAUCBM010000004.1"/>
</dbReference>
<dbReference type="Proteomes" id="UP001597263">
    <property type="component" value="Unassembled WGS sequence"/>
</dbReference>
<feature type="transmembrane region" description="Helical" evidence="7">
    <location>
        <begin position="511"/>
        <end position="534"/>
    </location>
</feature>
<evidence type="ECO:0000313" key="9">
    <source>
        <dbReference type="EMBL" id="MFD1229305.1"/>
    </source>
</evidence>
<feature type="region of interest" description="Disordered" evidence="6">
    <location>
        <begin position="1"/>
        <end position="27"/>
    </location>
</feature>
<dbReference type="PANTHER" id="PTHR30619:SF1">
    <property type="entry name" value="RECOMBINATION PROTEIN 2"/>
    <property type="match status" value="1"/>
</dbReference>
<feature type="transmembrane region" description="Helical" evidence="7">
    <location>
        <begin position="110"/>
        <end position="128"/>
    </location>
</feature>
<evidence type="ECO:0000256" key="5">
    <source>
        <dbReference type="ARBA" id="ARBA00023136"/>
    </source>
</evidence>
<evidence type="ECO:0000256" key="3">
    <source>
        <dbReference type="ARBA" id="ARBA00022692"/>
    </source>
</evidence>
<feature type="compositionally biased region" description="Polar residues" evidence="6">
    <location>
        <begin position="803"/>
        <end position="820"/>
    </location>
</feature>
<feature type="transmembrane region" description="Helical" evidence="7">
    <location>
        <begin position="397"/>
        <end position="419"/>
    </location>
</feature>
<feature type="transmembrane region" description="Helical" evidence="7">
    <location>
        <begin position="159"/>
        <end position="177"/>
    </location>
</feature>
<name>A0ABW3VBW6_9HYPH</name>
<dbReference type="PANTHER" id="PTHR30619">
    <property type="entry name" value="DNA INTERNALIZATION/COMPETENCE PROTEIN COMEC/REC2"/>
    <property type="match status" value="1"/>
</dbReference>
<feature type="transmembrane region" description="Helical" evidence="7">
    <location>
        <begin position="606"/>
        <end position="625"/>
    </location>
</feature>
<dbReference type="InterPro" id="IPR052159">
    <property type="entry name" value="Competence_DNA_uptake"/>
</dbReference>
<protein>
    <submittedName>
        <fullName evidence="9">ComEC/Rec2 family competence protein</fullName>
    </submittedName>
</protein>
<sequence length="851" mass="92393">MTGSNDTADGSHQNKSESRGAYDGAQTSAARNTYSHRLTVEQTMLGFAEPNAGADTVTHSSAEIECAARTKHYENYAKYLSGNAPVWQEYWQSFKDNLIDALLYEYERGAVFLLTTIVTGVGAVYYFSLVREPYWIELAIPAFLFGWLLVLLRDTLIRRVSLVLILSFITGMAAAKWETQRFATTMLGSAVSTVMTARIVSLEQEAEEDGKAGRWRIVADVLATEKPHLRYAPQRLRLSVRDLPALSETGSVLKGAVRLRAHGGPIRSGQYDFAFHGFFRGQGGNGFYLGTPEIIANDAVSEPQGKSWTARVEAIIGQLRALIGGRIMQALNGEEGAVAAALISGQRAGISEATNEALRIAGLAHILSISGLHLALAAGIVMVSVRGLAGLFPSLSLYYPVKKIAALISLFSSGFYLALSGADVAAQRSFIMLAVMLCAVILDRKALTLRNLAIAGLFTILVTPHEILGPSFQMSYSATGALIAGFAWIKLRKRQNPEKTERKTGLFHTVWRWLIGIIATSLLAGTASGLYAAFHFNNMAPLGMMGNALALPVISVLIMPFAVIALLLMPLGLEWLPLQVMGKGIELVKWIAHFVAGLSPDLIPGLLPAPVLLLWTAAMLSAMILNSHLRLISLVFLGAGFVALITTDLPDIIISEDARLVAVRQNTILYVNRPKPAAFTAENWRKAYKITEVSVPDKKETEGSEGFICADGLCSFDLASGQVLAYAENRDAAEVACNIGDIIIFAFAGNMHCSKQQERDDTSPLIITCQQLALKGVAEIYLPSNGKINQERTVTQAAKAAPQTENSVAGDQSKNSTNRPAQAKVVFAVEEPQRPWHLYRLWSRAARNLED</sequence>
<feature type="transmembrane region" description="Helical" evidence="7">
    <location>
        <begin position="363"/>
        <end position="385"/>
    </location>
</feature>
<keyword evidence="10" id="KW-1185">Reference proteome</keyword>
<dbReference type="EMBL" id="JBHTMA010000040">
    <property type="protein sequence ID" value="MFD1229305.1"/>
    <property type="molecule type" value="Genomic_DNA"/>
</dbReference>
<keyword evidence="5 7" id="KW-0472">Membrane</keyword>
<feature type="transmembrane region" description="Helical" evidence="7">
    <location>
        <begin position="631"/>
        <end position="649"/>
    </location>
</feature>
<evidence type="ECO:0000256" key="4">
    <source>
        <dbReference type="ARBA" id="ARBA00022989"/>
    </source>
</evidence>